<evidence type="ECO:0000313" key="2">
    <source>
        <dbReference type="Proteomes" id="UP000573603"/>
    </source>
</evidence>
<dbReference type="EMBL" id="JABEVY010000124">
    <property type="protein sequence ID" value="KAF5248942.1"/>
    <property type="molecule type" value="Genomic_DNA"/>
</dbReference>
<organism evidence="1 2">
    <name type="scientific">Fusarium anthophilum</name>
    <dbReference type="NCBI Taxonomy" id="48485"/>
    <lineage>
        <taxon>Eukaryota</taxon>
        <taxon>Fungi</taxon>
        <taxon>Dikarya</taxon>
        <taxon>Ascomycota</taxon>
        <taxon>Pezizomycotina</taxon>
        <taxon>Sordariomycetes</taxon>
        <taxon>Hypocreomycetidae</taxon>
        <taxon>Hypocreales</taxon>
        <taxon>Nectriaceae</taxon>
        <taxon>Fusarium</taxon>
        <taxon>Fusarium fujikuroi species complex</taxon>
    </lineage>
</organism>
<keyword evidence="2" id="KW-1185">Reference proteome</keyword>
<name>A0A8H4ZMD7_9HYPO</name>
<proteinExistence type="predicted"/>
<dbReference type="AlphaFoldDB" id="A0A8H4ZMD7"/>
<gene>
    <name evidence="1" type="ORF">FANTH_5645</name>
</gene>
<evidence type="ECO:0000313" key="1">
    <source>
        <dbReference type="EMBL" id="KAF5248942.1"/>
    </source>
</evidence>
<accession>A0A8H4ZMD7</accession>
<comment type="caution">
    <text evidence="1">The sequence shown here is derived from an EMBL/GenBank/DDBJ whole genome shotgun (WGS) entry which is preliminary data.</text>
</comment>
<sequence length="159" mass="18678">MITNNQEFEPPTDWPHLALSVHSHGEQETNDLPTEEEHVDEICAQVPTFMFLPLTLTQNRKKPKCVALQYTTIDIETVPESSTETIEAIEYQRKWENDVEGWFKKSNYELTEHKTLDSKPVFDIEQGIERFAAYGRLDHKIYAWYMRQELRDSTATLSR</sequence>
<dbReference type="Proteomes" id="UP000573603">
    <property type="component" value="Unassembled WGS sequence"/>
</dbReference>
<reference evidence="1 2" key="1">
    <citation type="journal article" date="2020" name="BMC Genomics">
        <title>Correction to: Identification and distribution of gene clusters required for synthesis of sphingolipid metabolism inhibitors in diverse species of the filamentous fungus Fusarium.</title>
        <authorList>
            <person name="Kim H.S."/>
            <person name="Lohmar J.M."/>
            <person name="Busman M."/>
            <person name="Brown D.W."/>
            <person name="Naumann T.A."/>
            <person name="Divon H.H."/>
            <person name="Lysoe E."/>
            <person name="Uhlig S."/>
            <person name="Proctor R.H."/>
        </authorList>
    </citation>
    <scope>NUCLEOTIDE SEQUENCE [LARGE SCALE GENOMIC DNA]</scope>
    <source>
        <strain evidence="1 2">NRRL 25214</strain>
    </source>
</reference>
<protein>
    <submittedName>
        <fullName evidence="1">Uncharacterized protein</fullName>
    </submittedName>
</protein>